<gene>
    <name evidence="1" type="ORF">ACFSX4_11305</name>
</gene>
<name>A0ABW5WW78_9STAP</name>
<accession>A0ABW5WW78</accession>
<evidence type="ECO:0000313" key="1">
    <source>
        <dbReference type="EMBL" id="MFD2831051.1"/>
    </source>
</evidence>
<dbReference type="RefSeq" id="WP_377774666.1">
    <property type="nucleotide sequence ID" value="NZ_JBHUOQ010000004.1"/>
</dbReference>
<proteinExistence type="predicted"/>
<keyword evidence="2" id="KW-1185">Reference proteome</keyword>
<dbReference type="Proteomes" id="UP001597519">
    <property type="component" value="Unassembled WGS sequence"/>
</dbReference>
<protein>
    <recommendedName>
        <fullName evidence="3">DUF4145 domain-containing protein</fullName>
    </recommendedName>
</protein>
<evidence type="ECO:0008006" key="3">
    <source>
        <dbReference type="Google" id="ProtNLM"/>
    </source>
</evidence>
<reference evidence="2" key="1">
    <citation type="journal article" date="2019" name="Int. J. Syst. Evol. Microbiol.">
        <title>The Global Catalogue of Microorganisms (GCM) 10K type strain sequencing project: providing services to taxonomists for standard genome sequencing and annotation.</title>
        <authorList>
            <consortium name="The Broad Institute Genomics Platform"/>
            <consortium name="The Broad Institute Genome Sequencing Center for Infectious Disease"/>
            <person name="Wu L."/>
            <person name="Ma J."/>
        </authorList>
    </citation>
    <scope>NUCLEOTIDE SEQUENCE [LARGE SCALE GENOMIC DNA]</scope>
    <source>
        <strain evidence="2">KCTC 33575</strain>
    </source>
</reference>
<evidence type="ECO:0000313" key="2">
    <source>
        <dbReference type="Proteomes" id="UP001597519"/>
    </source>
</evidence>
<dbReference type="EMBL" id="JBHUOQ010000004">
    <property type="protein sequence ID" value="MFD2831051.1"/>
    <property type="molecule type" value="Genomic_DNA"/>
</dbReference>
<organism evidence="1 2">
    <name type="scientific">Corticicoccus populi</name>
    <dbReference type="NCBI Taxonomy" id="1812821"/>
    <lineage>
        <taxon>Bacteria</taxon>
        <taxon>Bacillati</taxon>
        <taxon>Bacillota</taxon>
        <taxon>Bacilli</taxon>
        <taxon>Bacillales</taxon>
        <taxon>Staphylococcaceae</taxon>
        <taxon>Corticicoccus</taxon>
    </lineage>
</organism>
<sequence>MGNRIEDNESIRLIKSLKDDLNNSRTVYPNHKVDEITENIETLSLIPDKYNEIFLSSGWIAHETLDIEIMNKAINIYNEENLSRAEEYILSMYRKKIKTNLKIVIAQSPIFSRKRLIYLAQEDYNNKRYHSCIPVILMLLDGIVDDIKNSGLYSTNTDLEIEDSITGHKRGLKKLIELITSATQKTNVNSISIPYRNRILHGRELSYDNEIVAVKTFALLFYVSDWIRSLRNEEQRKKDSIAMNNLTIPTRQDIVAHDDKKREDLFKQWKPRERIHLENPDLNTHNTTTPEGTVLAFFKYIQEKNYGTPGKFYFKEIYGDVSSGQQAGVLKIPWENKEIIGVRNLVCTDTGPSKSDITVQVEYKVNGCKKTKEISVWTIYELEGYAPNRILEGGIWTIPRIESIGWELD</sequence>
<comment type="caution">
    <text evidence="1">The sequence shown here is derived from an EMBL/GenBank/DDBJ whole genome shotgun (WGS) entry which is preliminary data.</text>
</comment>